<evidence type="ECO:0000313" key="3">
    <source>
        <dbReference type="Proteomes" id="UP000596742"/>
    </source>
</evidence>
<keyword evidence="1" id="KW-0812">Transmembrane</keyword>
<comment type="caution">
    <text evidence="2">The sequence shown here is derived from an EMBL/GenBank/DDBJ whole genome shotgun (WGS) entry which is preliminary data.</text>
</comment>
<reference evidence="2" key="1">
    <citation type="submission" date="2018-11" db="EMBL/GenBank/DDBJ databases">
        <authorList>
            <person name="Alioto T."/>
            <person name="Alioto T."/>
        </authorList>
    </citation>
    <scope>NUCLEOTIDE SEQUENCE</scope>
</reference>
<evidence type="ECO:0000313" key="2">
    <source>
        <dbReference type="EMBL" id="VDI51582.1"/>
    </source>
</evidence>
<gene>
    <name evidence="2" type="ORF">MGAL_10B023884</name>
</gene>
<keyword evidence="3" id="KW-1185">Reference proteome</keyword>
<dbReference type="Proteomes" id="UP000596742">
    <property type="component" value="Unassembled WGS sequence"/>
</dbReference>
<organism evidence="2 3">
    <name type="scientific">Mytilus galloprovincialis</name>
    <name type="common">Mediterranean mussel</name>
    <dbReference type="NCBI Taxonomy" id="29158"/>
    <lineage>
        <taxon>Eukaryota</taxon>
        <taxon>Metazoa</taxon>
        <taxon>Spiralia</taxon>
        <taxon>Lophotrochozoa</taxon>
        <taxon>Mollusca</taxon>
        <taxon>Bivalvia</taxon>
        <taxon>Autobranchia</taxon>
        <taxon>Pteriomorphia</taxon>
        <taxon>Mytilida</taxon>
        <taxon>Mytiloidea</taxon>
        <taxon>Mytilidae</taxon>
        <taxon>Mytilinae</taxon>
        <taxon>Mytilus</taxon>
    </lineage>
</organism>
<keyword evidence="1" id="KW-1133">Transmembrane helix</keyword>
<dbReference type="AlphaFoldDB" id="A0A8B6FQK4"/>
<accession>A0A8B6FQK4</accession>
<keyword evidence="1" id="KW-0472">Membrane</keyword>
<feature type="transmembrane region" description="Helical" evidence="1">
    <location>
        <begin position="100"/>
        <end position="119"/>
    </location>
</feature>
<proteinExistence type="predicted"/>
<dbReference type="EMBL" id="UYJE01007078">
    <property type="protein sequence ID" value="VDI51582.1"/>
    <property type="molecule type" value="Genomic_DNA"/>
</dbReference>
<name>A0A8B6FQK4_MYTGA</name>
<evidence type="ECO:0000256" key="1">
    <source>
        <dbReference type="SAM" id="Phobius"/>
    </source>
</evidence>
<sequence length="120" mass="13594">MVQIVDRTLKEAKELFFTYNSPDYLIRNCPLYKRPAGPNQGRKTVLVIKDKEVEITNRTSYRKQGRDRKSNTGDDAHLPVNVFVIDPVTSRPIGYVKIILYFKSGIIGLAILGIPLSILC</sequence>
<protein>
    <submittedName>
        <fullName evidence="2">Uncharacterized protein</fullName>
    </submittedName>
</protein>